<accession>A0A7M1SSN5</accession>
<feature type="domain" description="Bacterial alpha-L-rhamnosidase N-terminal" evidence="5">
    <location>
        <begin position="15"/>
        <end position="184"/>
    </location>
</feature>
<dbReference type="RefSeq" id="WP_193497244.1">
    <property type="nucleotide sequence ID" value="NZ_CP063169.1"/>
</dbReference>
<dbReference type="InterPro" id="IPR016007">
    <property type="entry name" value="Alpha_rhamnosid"/>
</dbReference>
<dbReference type="Proteomes" id="UP000593758">
    <property type="component" value="Chromosome"/>
</dbReference>
<dbReference type="KEGG" id="halt:IM660_18615"/>
<name>A0A7M1SSN5_9MICO</name>
<dbReference type="InterPro" id="IPR008928">
    <property type="entry name" value="6-hairpin_glycosidase_sf"/>
</dbReference>
<evidence type="ECO:0000259" key="6">
    <source>
        <dbReference type="Pfam" id="PF17389"/>
    </source>
</evidence>
<dbReference type="InterPro" id="IPR012341">
    <property type="entry name" value="6hp_glycosidase-like_sf"/>
</dbReference>
<dbReference type="Pfam" id="PF17389">
    <property type="entry name" value="Bac_rhamnosid6H"/>
    <property type="match status" value="1"/>
</dbReference>
<dbReference type="Gene3D" id="1.50.10.10">
    <property type="match status" value="1"/>
</dbReference>
<dbReference type="GO" id="GO:0030596">
    <property type="term" value="F:alpha-L-rhamnosidase activity"/>
    <property type="evidence" value="ECO:0007669"/>
    <property type="project" value="UniProtKB-EC"/>
</dbReference>
<dbReference type="Pfam" id="PF08531">
    <property type="entry name" value="Bac_rhamnosid_N"/>
    <property type="match status" value="1"/>
</dbReference>
<dbReference type="InterPro" id="IPR013737">
    <property type="entry name" value="Bac_rhamnosid_N"/>
</dbReference>
<gene>
    <name evidence="8" type="ORF">IM660_18615</name>
</gene>
<evidence type="ECO:0000256" key="1">
    <source>
        <dbReference type="ARBA" id="ARBA00001445"/>
    </source>
</evidence>
<proteinExistence type="predicted"/>
<reference evidence="8 9" key="1">
    <citation type="submission" date="2020-10" db="EMBL/GenBank/DDBJ databases">
        <title>Haloactinobacterium sp. RN3S43, a bacterium isolated from saline soil.</title>
        <authorList>
            <person name="Sun J.-Q."/>
        </authorList>
    </citation>
    <scope>NUCLEOTIDE SEQUENCE [LARGE SCALE GENOMIC DNA]</scope>
    <source>
        <strain evidence="8 9">RN3S43</strain>
    </source>
</reference>
<sequence>MASPLLRRRFVIGERVVRARLYWSGLGAANAYVNGVRVGSSVLDPGPSRYDKTAYFVSHDVTAMLSADVNVLGFELGRGKFAEPRVSVWRWHLAPWWDHPKLICLLRIEYADDVASVVSDREWEWTPGPVTADSLLAGERFDQRAEVPDWCLPHSRSGAWHPVRIASAPGGALRPRTAEPVEVTDVLAPVAHTDLRSGARVYDFGRQLAGWARVQARLPNGNQLTVSYGERVDRAGQVECHQDHVVPPIQRDVIVAGDTPLDHEPRFGYRGFRYVEIEGAQFDIGSGPAVEAQIVHTNVESRARFECSDPALNGIHRASRRSILDNLHGVFTDTPTFEKNGWTGDAHLSLETSILNFDMAKFYSQWLRSFADCQRDDGEIPPIIPAGDWGYSDSVSDVRGPVPAWDVAYAEICWAMYVYYADRRVLTEHYPRLRRYLQMLVARWPDLIVRGGLGDWMAPDTTSEMCPEGASVYSTLYLFRWARLLSSIARAIGERKDALHFARLSHRIRMAFTGQFVPERPGGDGDRAGGYRQSVDVLGIALGLVPVSERARAASRVIHDVELRGGRLNTGVLGTKHLPAVLATMGRPDLAFSVLTSREYPSYRYWFDHGETNLPESWRPDYRSRNHHYFSSVDRWFFEGVLGIKPASPGYREILLQPWAGVQLEWAHGHLDTIVGPISVEMRRDGAVRIFDVTIPDGASARFLHPCRAEGSTTAALGPGTHQLVVPDVLAVPGAESLGADEVTHD</sequence>
<dbReference type="Pfam" id="PF17390">
    <property type="entry name" value="Bac_rhamnosid_C"/>
    <property type="match status" value="1"/>
</dbReference>
<dbReference type="PANTHER" id="PTHR33307:SF6">
    <property type="entry name" value="ALPHA-RHAMNOSIDASE (EUROFUNG)-RELATED"/>
    <property type="match status" value="1"/>
</dbReference>
<evidence type="ECO:0000256" key="2">
    <source>
        <dbReference type="ARBA" id="ARBA00012652"/>
    </source>
</evidence>
<protein>
    <recommendedName>
        <fullName evidence="2">alpha-L-rhamnosidase</fullName>
        <ecNumber evidence="2">3.2.1.40</ecNumber>
    </recommendedName>
</protein>
<dbReference type="PANTHER" id="PTHR33307">
    <property type="entry name" value="ALPHA-RHAMNOSIDASE (EUROFUNG)"/>
    <property type="match status" value="1"/>
</dbReference>
<feature type="domain" description="Alpha-L-rhamnosidase concanavalin-like" evidence="4">
    <location>
        <begin position="195"/>
        <end position="281"/>
    </location>
</feature>
<dbReference type="InterPro" id="IPR008902">
    <property type="entry name" value="Rhamnosid_concanavalin"/>
</dbReference>
<dbReference type="SUPFAM" id="SSF48208">
    <property type="entry name" value="Six-hairpin glycosidases"/>
    <property type="match status" value="1"/>
</dbReference>
<dbReference type="InterPro" id="IPR035396">
    <property type="entry name" value="Bac_rhamnosid6H"/>
</dbReference>
<organism evidence="8 9">
    <name type="scientific">Ruania alkalisoli</name>
    <dbReference type="NCBI Taxonomy" id="2779775"/>
    <lineage>
        <taxon>Bacteria</taxon>
        <taxon>Bacillati</taxon>
        <taxon>Actinomycetota</taxon>
        <taxon>Actinomycetes</taxon>
        <taxon>Micrococcales</taxon>
        <taxon>Ruaniaceae</taxon>
        <taxon>Ruania</taxon>
    </lineage>
</organism>
<evidence type="ECO:0000259" key="4">
    <source>
        <dbReference type="Pfam" id="PF05592"/>
    </source>
</evidence>
<keyword evidence="3 8" id="KW-0378">Hydrolase</keyword>
<dbReference type="EMBL" id="CP063169">
    <property type="protein sequence ID" value="QOR70569.1"/>
    <property type="molecule type" value="Genomic_DNA"/>
</dbReference>
<evidence type="ECO:0000259" key="7">
    <source>
        <dbReference type="Pfam" id="PF17390"/>
    </source>
</evidence>
<dbReference type="GO" id="GO:0005975">
    <property type="term" value="P:carbohydrate metabolic process"/>
    <property type="evidence" value="ECO:0007669"/>
    <property type="project" value="InterPro"/>
</dbReference>
<dbReference type="Gene3D" id="2.60.120.260">
    <property type="entry name" value="Galactose-binding domain-like"/>
    <property type="match status" value="2"/>
</dbReference>
<evidence type="ECO:0000313" key="8">
    <source>
        <dbReference type="EMBL" id="QOR70569.1"/>
    </source>
</evidence>
<evidence type="ECO:0000313" key="9">
    <source>
        <dbReference type="Proteomes" id="UP000593758"/>
    </source>
</evidence>
<evidence type="ECO:0000259" key="5">
    <source>
        <dbReference type="Pfam" id="PF08531"/>
    </source>
</evidence>
<feature type="domain" description="Alpha-L-rhamnosidase six-hairpin glycosidase" evidence="6">
    <location>
        <begin position="303"/>
        <end position="641"/>
    </location>
</feature>
<keyword evidence="9" id="KW-1185">Reference proteome</keyword>
<evidence type="ECO:0000256" key="3">
    <source>
        <dbReference type="ARBA" id="ARBA00022801"/>
    </source>
</evidence>
<dbReference type="EC" id="3.2.1.40" evidence="2"/>
<feature type="domain" description="Alpha-L-rhamnosidase C-terminal" evidence="7">
    <location>
        <begin position="643"/>
        <end position="703"/>
    </location>
</feature>
<dbReference type="InterPro" id="IPR035398">
    <property type="entry name" value="Bac_rhamnosid_C"/>
</dbReference>
<dbReference type="AlphaFoldDB" id="A0A7M1SSN5"/>
<dbReference type="Gene3D" id="2.60.420.10">
    <property type="entry name" value="Maltose phosphorylase, domain 3"/>
    <property type="match status" value="1"/>
</dbReference>
<dbReference type="Pfam" id="PF05592">
    <property type="entry name" value="Bac_rhamnosid"/>
    <property type="match status" value="1"/>
</dbReference>
<comment type="catalytic activity">
    <reaction evidence="1">
        <text>Hydrolysis of terminal non-reducing alpha-L-rhamnose residues in alpha-L-rhamnosides.</text>
        <dbReference type="EC" id="3.2.1.40"/>
    </reaction>
</comment>